<keyword evidence="3" id="KW-1185">Reference proteome</keyword>
<proteinExistence type="predicted"/>
<organism evidence="2 3">
    <name type="scientific">Ramazzottius varieornatus</name>
    <name type="common">Water bear</name>
    <name type="synonym">Tardigrade</name>
    <dbReference type="NCBI Taxonomy" id="947166"/>
    <lineage>
        <taxon>Eukaryota</taxon>
        <taxon>Metazoa</taxon>
        <taxon>Ecdysozoa</taxon>
        <taxon>Tardigrada</taxon>
        <taxon>Eutardigrada</taxon>
        <taxon>Parachela</taxon>
        <taxon>Hypsibioidea</taxon>
        <taxon>Ramazzottiidae</taxon>
        <taxon>Ramazzottius</taxon>
    </lineage>
</organism>
<evidence type="ECO:0000313" key="2">
    <source>
        <dbReference type="EMBL" id="GAV02451.1"/>
    </source>
</evidence>
<reference evidence="2 3" key="1">
    <citation type="journal article" date="2016" name="Nat. Commun.">
        <title>Extremotolerant tardigrade genome and improved radiotolerance of human cultured cells by tardigrade-unique protein.</title>
        <authorList>
            <person name="Hashimoto T."/>
            <person name="Horikawa D.D."/>
            <person name="Saito Y."/>
            <person name="Kuwahara H."/>
            <person name="Kozuka-Hata H."/>
            <person name="Shin-I T."/>
            <person name="Minakuchi Y."/>
            <person name="Ohishi K."/>
            <person name="Motoyama A."/>
            <person name="Aizu T."/>
            <person name="Enomoto A."/>
            <person name="Kondo K."/>
            <person name="Tanaka S."/>
            <person name="Hara Y."/>
            <person name="Koshikawa S."/>
            <person name="Sagara H."/>
            <person name="Miura T."/>
            <person name="Yokobori S."/>
            <person name="Miyagawa K."/>
            <person name="Suzuki Y."/>
            <person name="Kubo T."/>
            <person name="Oyama M."/>
            <person name="Kohara Y."/>
            <person name="Fujiyama A."/>
            <person name="Arakawa K."/>
            <person name="Katayama T."/>
            <person name="Toyoda A."/>
            <person name="Kunieda T."/>
        </authorList>
    </citation>
    <scope>NUCLEOTIDE SEQUENCE [LARGE SCALE GENOMIC DNA]</scope>
    <source>
        <strain evidence="2 3">YOKOZUNA-1</strain>
    </source>
</reference>
<evidence type="ECO:0000313" key="3">
    <source>
        <dbReference type="Proteomes" id="UP000186922"/>
    </source>
</evidence>
<accession>A0A1D1VND9</accession>
<dbReference type="AlphaFoldDB" id="A0A1D1VND9"/>
<protein>
    <submittedName>
        <fullName evidence="2">Uncharacterized protein</fullName>
    </submittedName>
</protein>
<name>A0A1D1VND9_RAMVA</name>
<dbReference type="EMBL" id="BDGG01000008">
    <property type="protein sequence ID" value="GAV02451.1"/>
    <property type="molecule type" value="Genomic_DNA"/>
</dbReference>
<gene>
    <name evidence="2" type="primary">RvY_13016</name>
    <name evidence="2" type="synonym">RvY_13016.1</name>
    <name evidence="2" type="ORF">RvY_13016-1</name>
</gene>
<comment type="caution">
    <text evidence="2">The sequence shown here is derived from an EMBL/GenBank/DDBJ whole genome shotgun (WGS) entry which is preliminary data.</text>
</comment>
<sequence>MGFTVCTALCNDVLSPRREIQVNLIRFLARSRHVWCSARDTLHVLSCTVPTASLARRLNTGNFSKISRILHLSTVASPVTLDLVTLLSTFIICILLFRPARFPTVADSETSAAICESGCVICSLVLSRFVVSQKLAQISNCEPFSRLREHRVCLHRRI</sequence>
<feature type="transmembrane region" description="Helical" evidence="1">
    <location>
        <begin position="75"/>
        <end position="98"/>
    </location>
</feature>
<keyword evidence="1" id="KW-0472">Membrane</keyword>
<evidence type="ECO:0000256" key="1">
    <source>
        <dbReference type="SAM" id="Phobius"/>
    </source>
</evidence>
<keyword evidence="1" id="KW-0812">Transmembrane</keyword>
<keyword evidence="1" id="KW-1133">Transmembrane helix</keyword>
<dbReference type="Proteomes" id="UP000186922">
    <property type="component" value="Unassembled WGS sequence"/>
</dbReference>